<proteinExistence type="predicted"/>
<dbReference type="SUPFAM" id="SSF56112">
    <property type="entry name" value="Protein kinase-like (PK-like)"/>
    <property type="match status" value="1"/>
</dbReference>
<gene>
    <name evidence="2" type="ORF">MNBD_PLANCTO02-16</name>
</gene>
<dbReference type="GO" id="GO:0004674">
    <property type="term" value="F:protein serine/threonine kinase activity"/>
    <property type="evidence" value="ECO:0007669"/>
    <property type="project" value="TreeGrafter"/>
</dbReference>
<dbReference type="EMBL" id="UOGL01000177">
    <property type="protein sequence ID" value="VAX38314.1"/>
    <property type="molecule type" value="Genomic_DNA"/>
</dbReference>
<dbReference type="PANTHER" id="PTHR24361">
    <property type="entry name" value="MITOGEN-ACTIVATED KINASE KINASE KINASE"/>
    <property type="match status" value="1"/>
</dbReference>
<dbReference type="Pfam" id="PF00069">
    <property type="entry name" value="Pkinase"/>
    <property type="match status" value="1"/>
</dbReference>
<dbReference type="PROSITE" id="PS50011">
    <property type="entry name" value="PROTEIN_KINASE_DOM"/>
    <property type="match status" value="1"/>
</dbReference>
<evidence type="ECO:0000259" key="1">
    <source>
        <dbReference type="PROSITE" id="PS50011"/>
    </source>
</evidence>
<sequence>GLCQPADLRRCRKQVKRLVRDLPAFDSVWIDALLYNRKLTTYQAKQLESAHPQRLQVQSYLLIEPLGNGYHAQTFLARKQNGKEVIVLKQIDIPQGTTETTQEKLLQLTEQFSRLVTPFVISPKEVFEDLGQLVTICEQAKGVNLHELLIRRGRFPAEVVLSLCRQIAEGLSHLENRQLIHGDLQLKNIRLSSSGQTVLVDAGIKQALNPELIIRADSAPSEYDGIAPELIGTGNLPTAASDRYALGCLLWQLLAGRPPFSTGDPLSKLALHQTKRISNVSQWAPETPEELTNLIAVLTSPSSSERPVSWRDVVEKIGTARHRDKKTLAQFVSRFSTEVNETPTLFYQGASSKPKRSFMQSRWGVMVLLFFVSTGAVLTLMDKGARAKTLSIFPRSFSTDIFSSKPASDNKEIQEKKSLQQTVEKDSSVVAKHSKLLRLPEPDAAGVIQLTETGPYAAADISTVGPLHIRGVKGKQPRILVENKSCKIWAEQLILENVHFVYAGEGNKKKQQKPLAALLLVQSQDIALFGCSFRSQQNLSHNKRLLQPLSVAWRPIEPNDNGSRRVIVERTIFANGSALFLQSSPQSFFAKNCLKTGRGSFLVLGHPPKKGKVVQYRLNRVTLRDATALLETGFTSQDHQMGQTVVEMNQSVFQLNKKEGTLFLFSSREFPKQWVGKYEVTGEGTLAGNNLSIAKWYETTTKKKRELDSQNMPLEGLVGGVFQFAGDDINQPDDCVVKKWQAPLRSAQPPGINAKHLPQ</sequence>
<dbReference type="InterPro" id="IPR017441">
    <property type="entry name" value="Protein_kinase_ATP_BS"/>
</dbReference>
<dbReference type="PROSITE" id="PS00107">
    <property type="entry name" value="PROTEIN_KINASE_ATP"/>
    <property type="match status" value="1"/>
</dbReference>
<dbReference type="AlphaFoldDB" id="A0A3B1DQB0"/>
<reference evidence="2" key="1">
    <citation type="submission" date="2018-06" db="EMBL/GenBank/DDBJ databases">
        <authorList>
            <person name="Zhirakovskaya E."/>
        </authorList>
    </citation>
    <scope>NUCLEOTIDE SEQUENCE</scope>
</reference>
<evidence type="ECO:0000313" key="2">
    <source>
        <dbReference type="EMBL" id="VAX38314.1"/>
    </source>
</evidence>
<dbReference type="GO" id="GO:0005524">
    <property type="term" value="F:ATP binding"/>
    <property type="evidence" value="ECO:0007669"/>
    <property type="project" value="InterPro"/>
</dbReference>
<accession>A0A3B1DQB0</accession>
<feature type="non-terminal residue" evidence="2">
    <location>
        <position position="1"/>
    </location>
</feature>
<dbReference type="CDD" id="cd14014">
    <property type="entry name" value="STKc_PknB_like"/>
    <property type="match status" value="1"/>
</dbReference>
<feature type="domain" description="Protein kinase" evidence="1">
    <location>
        <begin position="60"/>
        <end position="332"/>
    </location>
</feature>
<protein>
    <recommendedName>
        <fullName evidence="1">Protein kinase domain-containing protein</fullName>
    </recommendedName>
</protein>
<dbReference type="InterPro" id="IPR011009">
    <property type="entry name" value="Kinase-like_dom_sf"/>
</dbReference>
<organism evidence="2">
    <name type="scientific">hydrothermal vent metagenome</name>
    <dbReference type="NCBI Taxonomy" id="652676"/>
    <lineage>
        <taxon>unclassified sequences</taxon>
        <taxon>metagenomes</taxon>
        <taxon>ecological metagenomes</taxon>
    </lineage>
</organism>
<name>A0A3B1DQB0_9ZZZZ</name>
<dbReference type="InterPro" id="IPR053235">
    <property type="entry name" value="Ser_Thr_kinase"/>
</dbReference>
<dbReference type="Gene3D" id="1.10.510.10">
    <property type="entry name" value="Transferase(Phosphotransferase) domain 1"/>
    <property type="match status" value="1"/>
</dbReference>
<dbReference type="InterPro" id="IPR000719">
    <property type="entry name" value="Prot_kinase_dom"/>
</dbReference>
<dbReference type="Gene3D" id="3.30.200.20">
    <property type="entry name" value="Phosphorylase Kinase, domain 1"/>
    <property type="match status" value="1"/>
</dbReference>
<dbReference type="GO" id="GO:0005737">
    <property type="term" value="C:cytoplasm"/>
    <property type="evidence" value="ECO:0007669"/>
    <property type="project" value="TreeGrafter"/>
</dbReference>